<comment type="caution">
    <text evidence="1">The sequence shown here is derived from an EMBL/GenBank/DDBJ whole genome shotgun (WGS) entry which is preliminary data.</text>
</comment>
<dbReference type="EMBL" id="PEWD01000071">
    <property type="protein sequence ID" value="PIU68489.1"/>
    <property type="molecule type" value="Genomic_DNA"/>
</dbReference>
<name>A0A2M7AM47_UNCKA</name>
<evidence type="ECO:0000313" key="1">
    <source>
        <dbReference type="EMBL" id="PIU68489.1"/>
    </source>
</evidence>
<accession>A0A2M7AM47</accession>
<dbReference type="Proteomes" id="UP000229916">
    <property type="component" value="Unassembled WGS sequence"/>
</dbReference>
<sequence length="613" mass="67797">MAISSPRIQLDREQSMAIVLTGGLNEQVSNVELNPGELIVCSNYVDQEDIYSGYQSVRGYERYDGTTLASMINLDVDPTAWSAASVSYVIGDYVTYNDYIFEALTNHVSSTLNAPDSNTPGDSIEWEYLGLAGEHDITREARRTAIGTVGGAACSGPVSGVHEYKDSIYAWRNDAEVVTIQTFMYKATGTGWTIVDTSADPMNPDATVKAINGRFSSQFSNAEVMVWVDGVTSGFYVYNGTTVTFYDNTSTNCTNLPSTAPKNLGIWKNRLFLIYDDGHIFFSSVGDPLDFLGANTAGEIFVGGDVTDIIETPQGTFAIFTKDTTKFLYYETDPAYEYFAFRLDTFSNTIGSKPNTAKNILGTVYFADAQGILSLATTQAYGDFGAKSVSKKVQKTFALHQENISFSVADVASGRYYLFYTDSANTTNGLVITFKGTRIKGITKVAYKHKITCVTESRTTDGNHAYYFGDSTGYVMKMFSGTSFDGQEIVSFLTTSYYGYRSPRTWKFFHRMKFEASSNSRFTINIKSKYNYSESNMPSTNSLNAVISGAPGVWDEDLWDSFVWSDGAIANNTYYFTGYGTNMSVSFRSASKYKDIHNIHNITIDYSLQSTQV</sequence>
<reference evidence="2" key="1">
    <citation type="submission" date="2017-09" db="EMBL/GenBank/DDBJ databases">
        <title>Depth-based differentiation of microbial function through sediment-hosted aquifers and enrichment of novel symbionts in the deep terrestrial subsurface.</title>
        <authorList>
            <person name="Probst A.J."/>
            <person name="Ladd B."/>
            <person name="Jarett J.K."/>
            <person name="Geller-Mcgrath D.E."/>
            <person name="Sieber C.M.K."/>
            <person name="Emerson J.B."/>
            <person name="Anantharaman K."/>
            <person name="Thomas B.C."/>
            <person name="Malmstrom R."/>
            <person name="Stieglmeier M."/>
            <person name="Klingl A."/>
            <person name="Woyke T."/>
            <person name="Ryan C.M."/>
            <person name="Banfield J.F."/>
        </authorList>
    </citation>
    <scope>NUCLEOTIDE SEQUENCE [LARGE SCALE GENOMIC DNA]</scope>
</reference>
<organism evidence="1 2">
    <name type="scientific">candidate division WWE3 bacterium CG06_land_8_20_14_3_00_42_16</name>
    <dbReference type="NCBI Taxonomy" id="1975083"/>
    <lineage>
        <taxon>Bacteria</taxon>
        <taxon>Katanobacteria</taxon>
    </lineage>
</organism>
<protein>
    <submittedName>
        <fullName evidence="1">Uncharacterized protein</fullName>
    </submittedName>
</protein>
<gene>
    <name evidence="1" type="ORF">COS81_03795</name>
</gene>
<proteinExistence type="predicted"/>
<evidence type="ECO:0000313" key="2">
    <source>
        <dbReference type="Proteomes" id="UP000229916"/>
    </source>
</evidence>
<dbReference type="Gene3D" id="2.10.10.20">
    <property type="entry name" value="Carbohydrate-binding module superfamily 5/12"/>
    <property type="match status" value="1"/>
</dbReference>
<dbReference type="AlphaFoldDB" id="A0A2M7AM47"/>